<evidence type="ECO:0000313" key="3">
    <source>
        <dbReference type="Proteomes" id="UP000324222"/>
    </source>
</evidence>
<keyword evidence="3" id="KW-1185">Reference proteome</keyword>
<comment type="caution">
    <text evidence="2">The sequence shown here is derived from an EMBL/GenBank/DDBJ whole genome shotgun (WGS) entry which is preliminary data.</text>
</comment>
<dbReference type="EMBL" id="VSRR010005590">
    <property type="protein sequence ID" value="MPC42843.1"/>
    <property type="molecule type" value="Genomic_DNA"/>
</dbReference>
<reference evidence="2 3" key="1">
    <citation type="submission" date="2019-05" db="EMBL/GenBank/DDBJ databases">
        <title>Another draft genome of Portunus trituberculatus and its Hox gene families provides insights of decapod evolution.</title>
        <authorList>
            <person name="Jeong J.-H."/>
            <person name="Song I."/>
            <person name="Kim S."/>
            <person name="Choi T."/>
            <person name="Kim D."/>
            <person name="Ryu S."/>
            <person name="Kim W."/>
        </authorList>
    </citation>
    <scope>NUCLEOTIDE SEQUENCE [LARGE SCALE GENOMIC DNA]</scope>
    <source>
        <tissue evidence="2">Muscle</tissue>
    </source>
</reference>
<evidence type="ECO:0000313" key="2">
    <source>
        <dbReference type="EMBL" id="MPC42843.1"/>
    </source>
</evidence>
<accession>A0A5B7FCK1</accession>
<evidence type="ECO:0000256" key="1">
    <source>
        <dbReference type="SAM" id="MobiDB-lite"/>
    </source>
</evidence>
<dbReference type="AlphaFoldDB" id="A0A5B7FCK1"/>
<organism evidence="2 3">
    <name type="scientific">Portunus trituberculatus</name>
    <name type="common">Swimming crab</name>
    <name type="synonym">Neptunus trituberculatus</name>
    <dbReference type="NCBI Taxonomy" id="210409"/>
    <lineage>
        <taxon>Eukaryota</taxon>
        <taxon>Metazoa</taxon>
        <taxon>Ecdysozoa</taxon>
        <taxon>Arthropoda</taxon>
        <taxon>Crustacea</taxon>
        <taxon>Multicrustacea</taxon>
        <taxon>Malacostraca</taxon>
        <taxon>Eumalacostraca</taxon>
        <taxon>Eucarida</taxon>
        <taxon>Decapoda</taxon>
        <taxon>Pleocyemata</taxon>
        <taxon>Brachyura</taxon>
        <taxon>Eubrachyura</taxon>
        <taxon>Portunoidea</taxon>
        <taxon>Portunidae</taxon>
        <taxon>Portuninae</taxon>
        <taxon>Portunus</taxon>
    </lineage>
</organism>
<feature type="compositionally biased region" description="Basic and acidic residues" evidence="1">
    <location>
        <begin position="1"/>
        <end position="15"/>
    </location>
</feature>
<gene>
    <name evidence="2" type="ORF">E2C01_036475</name>
</gene>
<feature type="compositionally biased region" description="Basic and acidic residues" evidence="1">
    <location>
        <begin position="50"/>
        <end position="60"/>
    </location>
</feature>
<feature type="compositionally biased region" description="Polar residues" evidence="1">
    <location>
        <begin position="18"/>
        <end position="37"/>
    </location>
</feature>
<sequence>MNMETRRGTEGRRDPFSLPNTMYTQGTKHLTPDTPTQPLHPDAPTHRHSPHTDTRAHTHP</sequence>
<dbReference type="Proteomes" id="UP000324222">
    <property type="component" value="Unassembled WGS sequence"/>
</dbReference>
<proteinExistence type="predicted"/>
<protein>
    <submittedName>
        <fullName evidence="2">Uncharacterized protein</fullName>
    </submittedName>
</protein>
<name>A0A5B7FCK1_PORTR</name>
<feature type="region of interest" description="Disordered" evidence="1">
    <location>
        <begin position="1"/>
        <end position="60"/>
    </location>
</feature>